<feature type="transmembrane region" description="Helical" evidence="1">
    <location>
        <begin position="52"/>
        <end position="73"/>
    </location>
</feature>
<name>A0A139AN64_GONPJ</name>
<keyword evidence="1" id="KW-1133">Transmembrane helix</keyword>
<proteinExistence type="predicted"/>
<accession>A0A139AN64</accession>
<dbReference type="EMBL" id="KQ965743">
    <property type="protein sequence ID" value="KXS18064.1"/>
    <property type="molecule type" value="Genomic_DNA"/>
</dbReference>
<protein>
    <submittedName>
        <fullName evidence="2">Uncharacterized protein</fullName>
    </submittedName>
</protein>
<dbReference type="AlphaFoldDB" id="A0A139AN64"/>
<sequence>MRDQQESRQSRFRHGRRLVISLAVVAANLGGCGSGFGLLIAEGLILFNSSVNAARCCCVFVASSLPLIPLTLYSSTKAFSRSSTASNNAVESVAESFRNLSTLSAASLHCTFAFSMASS</sequence>
<organism evidence="2 3">
    <name type="scientific">Gonapodya prolifera (strain JEL478)</name>
    <name type="common">Monoblepharis prolifera</name>
    <dbReference type="NCBI Taxonomy" id="1344416"/>
    <lineage>
        <taxon>Eukaryota</taxon>
        <taxon>Fungi</taxon>
        <taxon>Fungi incertae sedis</taxon>
        <taxon>Chytridiomycota</taxon>
        <taxon>Chytridiomycota incertae sedis</taxon>
        <taxon>Monoblepharidomycetes</taxon>
        <taxon>Monoblepharidales</taxon>
        <taxon>Gonapodyaceae</taxon>
        <taxon>Gonapodya</taxon>
    </lineage>
</organism>
<evidence type="ECO:0000313" key="3">
    <source>
        <dbReference type="Proteomes" id="UP000070544"/>
    </source>
</evidence>
<feature type="transmembrane region" description="Helical" evidence="1">
    <location>
        <begin position="20"/>
        <end position="40"/>
    </location>
</feature>
<reference evidence="2 3" key="1">
    <citation type="journal article" date="2015" name="Genome Biol. Evol.">
        <title>Phylogenomic analyses indicate that early fungi evolved digesting cell walls of algal ancestors of land plants.</title>
        <authorList>
            <person name="Chang Y."/>
            <person name="Wang S."/>
            <person name="Sekimoto S."/>
            <person name="Aerts A.L."/>
            <person name="Choi C."/>
            <person name="Clum A."/>
            <person name="LaButti K.M."/>
            <person name="Lindquist E.A."/>
            <person name="Yee Ngan C."/>
            <person name="Ohm R.A."/>
            <person name="Salamov A.A."/>
            <person name="Grigoriev I.V."/>
            <person name="Spatafora J.W."/>
            <person name="Berbee M.L."/>
        </authorList>
    </citation>
    <scope>NUCLEOTIDE SEQUENCE [LARGE SCALE GENOMIC DNA]</scope>
    <source>
        <strain evidence="2 3">JEL478</strain>
    </source>
</reference>
<gene>
    <name evidence="2" type="ORF">M427DRAFT_221348</name>
</gene>
<keyword evidence="1" id="KW-0472">Membrane</keyword>
<evidence type="ECO:0000313" key="2">
    <source>
        <dbReference type="EMBL" id="KXS18064.1"/>
    </source>
</evidence>
<keyword evidence="1" id="KW-0812">Transmembrane</keyword>
<evidence type="ECO:0000256" key="1">
    <source>
        <dbReference type="SAM" id="Phobius"/>
    </source>
</evidence>
<keyword evidence="3" id="KW-1185">Reference proteome</keyword>
<dbReference type="Proteomes" id="UP000070544">
    <property type="component" value="Unassembled WGS sequence"/>
</dbReference>